<dbReference type="Proteomes" id="UP001295794">
    <property type="component" value="Unassembled WGS sequence"/>
</dbReference>
<feature type="non-terminal residue" evidence="1">
    <location>
        <position position="1"/>
    </location>
</feature>
<comment type="caution">
    <text evidence="1">The sequence shown here is derived from an EMBL/GenBank/DDBJ whole genome shotgun (WGS) entry which is preliminary data.</text>
</comment>
<proteinExistence type="predicted"/>
<protein>
    <submittedName>
        <fullName evidence="1">Uncharacterized protein</fullName>
    </submittedName>
</protein>
<name>A0AAD2GXX4_9AGAR</name>
<sequence>MWTTMMFQSLIIAEQPQYDFWTLVSGGIGCSPLSDPECVTTGNADGWTDGLIYYDPDYATNGNYELYLTKHFWTYKHFGNFVKRKRSRSRLTRSVSHIYSQLGHSGDRS</sequence>
<dbReference type="AlphaFoldDB" id="A0AAD2GXX4"/>
<evidence type="ECO:0000313" key="1">
    <source>
        <dbReference type="EMBL" id="CAK5266129.1"/>
    </source>
</evidence>
<organism evidence="1 2">
    <name type="scientific">Mycena citricolor</name>
    <dbReference type="NCBI Taxonomy" id="2018698"/>
    <lineage>
        <taxon>Eukaryota</taxon>
        <taxon>Fungi</taxon>
        <taxon>Dikarya</taxon>
        <taxon>Basidiomycota</taxon>
        <taxon>Agaricomycotina</taxon>
        <taxon>Agaricomycetes</taxon>
        <taxon>Agaricomycetidae</taxon>
        <taxon>Agaricales</taxon>
        <taxon>Marasmiineae</taxon>
        <taxon>Mycenaceae</taxon>
        <taxon>Mycena</taxon>
    </lineage>
</organism>
<accession>A0AAD2GXX4</accession>
<keyword evidence="2" id="KW-1185">Reference proteome</keyword>
<gene>
    <name evidence="1" type="ORF">MYCIT1_LOCUS7678</name>
</gene>
<dbReference type="EMBL" id="CAVNYO010000107">
    <property type="protein sequence ID" value="CAK5266129.1"/>
    <property type="molecule type" value="Genomic_DNA"/>
</dbReference>
<evidence type="ECO:0000313" key="2">
    <source>
        <dbReference type="Proteomes" id="UP001295794"/>
    </source>
</evidence>
<reference evidence="1" key="1">
    <citation type="submission" date="2023-11" db="EMBL/GenBank/DDBJ databases">
        <authorList>
            <person name="De Vega J J."/>
            <person name="De Vega J J."/>
        </authorList>
    </citation>
    <scope>NUCLEOTIDE SEQUENCE</scope>
</reference>